<keyword evidence="2" id="KW-1185">Reference proteome</keyword>
<evidence type="ECO:0000313" key="2">
    <source>
        <dbReference type="Proteomes" id="UP000641853"/>
    </source>
</evidence>
<dbReference type="EMBL" id="JACBAG010001776">
    <property type="protein sequence ID" value="KAF7182472.1"/>
    <property type="molecule type" value="Genomic_DNA"/>
</dbReference>
<organism evidence="1 2">
    <name type="scientific">Aspergillus felis</name>
    <dbReference type="NCBI Taxonomy" id="1287682"/>
    <lineage>
        <taxon>Eukaryota</taxon>
        <taxon>Fungi</taxon>
        <taxon>Dikarya</taxon>
        <taxon>Ascomycota</taxon>
        <taxon>Pezizomycotina</taxon>
        <taxon>Eurotiomycetes</taxon>
        <taxon>Eurotiomycetidae</taxon>
        <taxon>Eurotiales</taxon>
        <taxon>Aspergillaceae</taxon>
        <taxon>Aspergillus</taxon>
        <taxon>Aspergillus subgen. Fumigati</taxon>
    </lineage>
</organism>
<proteinExistence type="predicted"/>
<name>A0A8H6V9E5_9EURO</name>
<protein>
    <submittedName>
        <fullName evidence="1">Uncharacterized protein</fullName>
    </submittedName>
</protein>
<accession>A0A8H6V9E5</accession>
<comment type="caution">
    <text evidence="1">The sequence shown here is derived from an EMBL/GenBank/DDBJ whole genome shotgun (WGS) entry which is preliminary data.</text>
</comment>
<evidence type="ECO:0000313" key="1">
    <source>
        <dbReference type="EMBL" id="KAF7182472.1"/>
    </source>
</evidence>
<sequence length="142" mass="15621">MSTSHSQDKFDVSDGEVVINPTTYSRSNARNVAVVMDLIEHLLTANAIHVVSCCILPMYPDQKKAYVDAMLNLSRNRHYLGLSVAELGLVFGDFQATAGPDTDVRDVVLHFLPRLNVLAVSVLKTFWTVLLEKYLVNGGAAD</sequence>
<reference evidence="1" key="1">
    <citation type="submission" date="2020-06" db="EMBL/GenBank/DDBJ databases">
        <title>Draft genome sequences of strains closely related to Aspergillus parafelis and Aspergillus hiratsukae.</title>
        <authorList>
            <person name="Dos Santos R.A.C."/>
            <person name="Rivero-Menendez O."/>
            <person name="Steenwyk J.L."/>
            <person name="Mead M.E."/>
            <person name="Goldman G.H."/>
            <person name="Alastruey-Izquierdo A."/>
            <person name="Rokas A."/>
        </authorList>
    </citation>
    <scope>NUCLEOTIDE SEQUENCE</scope>
    <source>
        <strain evidence="1">CNM-CM7691</strain>
    </source>
</reference>
<dbReference type="AlphaFoldDB" id="A0A8H6V9E5"/>
<gene>
    <name evidence="1" type="ORF">CNMCM7691_002042</name>
</gene>
<dbReference type="Proteomes" id="UP000641853">
    <property type="component" value="Unassembled WGS sequence"/>
</dbReference>